<evidence type="ECO:0000313" key="8">
    <source>
        <dbReference type="EMBL" id="KAK8092016.1"/>
    </source>
</evidence>
<name>A0ABR1X959_9PEZI</name>
<evidence type="ECO:0000313" key="9">
    <source>
        <dbReference type="Proteomes" id="UP001433268"/>
    </source>
</evidence>
<accession>A0ABR1X959</accession>
<dbReference type="InterPro" id="IPR001138">
    <property type="entry name" value="Zn2Cys6_DnaBD"/>
</dbReference>
<sequence>MPADSGTQPHHLVSPPLHHRDKAEPESDDGNGLHSGDDIDPDDDQYEAESARAGGKRKRPLSVSCELCKQRKVKCDRGQPSCGWCKRNSVYCEYRERKKPGLRAGYGRELEQRLDKLEEILRSHSEILQNSYLHHPHPPAPPSAPSVRNSNASVPSDHGTPRDPAPMFRQNETLRTPQAETALFLQKPSTYPAVTQSVDFGMPPQTPSMHSAHDGFQPRCIYPAYHPLINHSLQSPGLSVAQSQTHLSSDQDLPPYDLLYALADLYFKHINTWCPILHRKTTLDALFGPSALDETDRILLHAIVATTLRYSTDARLTDERRQHYHDVSKNRVLLYGLEHSSVKVLQALVIFALDLCGSGNGPPGWNIMALITRSVVQLGLAVESNSFSVSPSFSSIYTLRAMLLPEPRDFVEDESRRRLFWMIYLLDRYATIATAFEFALDDKEIDRTLPLSRRPMDEEPESGHAMVPDAGLPIRPAGPRYQPAGEPGGVLFLKQPVDISALSDVEQWQMRYKQLDNLLTSWKFGLPGDFGNMAKLYQPNCSKTLNCAWVMLHATYHTAVIRLHSSAAYPTTRSPIFTPSLIASQHCHGAVENIAALGEFVVQNGLLNKLGPPFAFTLWVAARLLLVHGSTVEHKLSPQIAFLVDTLRDMGRYWPVAARYCELLQRVLDEHADSERALGTTGERITPSSVKILADMRRTAFDLDILISRQPRHPAGGGGGGAPSRLPSVTPARTPAPNELEYLDVFDFFNVPRLPFSSEATPANGGSPERIYNFVPSLVLGFVLDVSELPQALQRLARIRPGRIALIELAPQIRPRHALHGSQPLRIRVRRADGVPAVDTPKTVQPALQGQEILGTRRQSVRIHVKLRPPRRQVHARVTIARDDERGRAEFAPAPAISTPALIRSSRPPNVLASEPEGETGVGVDDPKEQVGDGGAERVSDDPDPLPIQAPRTKTGHRVLDLVETVEDGPQVPGACLPVVLVPLLRCDFGRVVELGAQKRRLDHGEAAAREEVGKGAYPSWDERKLLGPRPWASRMMGKAGSSVAEAGEGVHGMETRICKDAGRLGISSRTIGL</sequence>
<evidence type="ECO:0000256" key="6">
    <source>
        <dbReference type="SAM" id="MobiDB-lite"/>
    </source>
</evidence>
<keyword evidence="5" id="KW-0539">Nucleus</keyword>
<keyword evidence="9" id="KW-1185">Reference proteome</keyword>
<dbReference type="Pfam" id="PF00172">
    <property type="entry name" value="Zn_clus"/>
    <property type="match status" value="1"/>
</dbReference>
<dbReference type="GeneID" id="92039752"/>
<dbReference type="InterPro" id="IPR050815">
    <property type="entry name" value="TF_fung"/>
</dbReference>
<dbReference type="PROSITE" id="PS00463">
    <property type="entry name" value="ZN2_CY6_FUNGAL_1"/>
    <property type="match status" value="1"/>
</dbReference>
<feature type="region of interest" description="Disordered" evidence="6">
    <location>
        <begin position="131"/>
        <end position="168"/>
    </location>
</feature>
<dbReference type="InterPro" id="IPR036864">
    <property type="entry name" value="Zn2-C6_fun-type_DNA-bd_sf"/>
</dbReference>
<dbReference type="SMART" id="SM00066">
    <property type="entry name" value="GAL4"/>
    <property type="match status" value="1"/>
</dbReference>
<evidence type="ECO:0000256" key="2">
    <source>
        <dbReference type="ARBA" id="ARBA00022723"/>
    </source>
</evidence>
<dbReference type="EMBL" id="JAQQWN010000003">
    <property type="protein sequence ID" value="KAK8092016.1"/>
    <property type="molecule type" value="Genomic_DNA"/>
</dbReference>
<dbReference type="PANTHER" id="PTHR47338:SF28">
    <property type="entry name" value="C6 TRANSCRIPTION FACTOR"/>
    <property type="match status" value="1"/>
</dbReference>
<dbReference type="PANTHER" id="PTHR47338">
    <property type="entry name" value="ZN(II)2CYS6 TRANSCRIPTION FACTOR (EUROFUNG)-RELATED"/>
    <property type="match status" value="1"/>
</dbReference>
<keyword evidence="3" id="KW-0805">Transcription regulation</keyword>
<dbReference type="Gene3D" id="4.10.240.10">
    <property type="entry name" value="Zn(2)-C6 fungal-type DNA-binding domain"/>
    <property type="match status" value="1"/>
</dbReference>
<feature type="domain" description="Zn(2)-C6 fungal-type" evidence="7">
    <location>
        <begin position="64"/>
        <end position="94"/>
    </location>
</feature>
<evidence type="ECO:0000256" key="4">
    <source>
        <dbReference type="ARBA" id="ARBA00023163"/>
    </source>
</evidence>
<evidence type="ECO:0000259" key="7">
    <source>
        <dbReference type="PROSITE" id="PS50048"/>
    </source>
</evidence>
<dbReference type="Pfam" id="PF04082">
    <property type="entry name" value="Fungal_trans"/>
    <property type="match status" value="1"/>
</dbReference>
<dbReference type="SUPFAM" id="SSF57701">
    <property type="entry name" value="Zn2/Cys6 DNA-binding domain"/>
    <property type="match status" value="1"/>
</dbReference>
<dbReference type="RefSeq" id="XP_066673988.1">
    <property type="nucleotide sequence ID" value="XM_066806692.1"/>
</dbReference>
<comment type="subcellular location">
    <subcellularLocation>
        <location evidence="1">Nucleus</location>
    </subcellularLocation>
</comment>
<keyword evidence="2" id="KW-0479">Metal-binding</keyword>
<protein>
    <submittedName>
        <fullName evidence="8">Transcriptional regulatory protein</fullName>
    </submittedName>
</protein>
<feature type="compositionally biased region" description="Basic and acidic residues" evidence="6">
    <location>
        <begin position="925"/>
        <end position="941"/>
    </location>
</feature>
<feature type="compositionally biased region" description="Acidic residues" evidence="6">
    <location>
        <begin position="38"/>
        <end position="47"/>
    </location>
</feature>
<reference evidence="8 9" key="1">
    <citation type="submission" date="2023-01" db="EMBL/GenBank/DDBJ databases">
        <title>Analysis of 21 Apiospora genomes using comparative genomics revels a genus with tremendous synthesis potential of carbohydrate active enzymes and secondary metabolites.</title>
        <authorList>
            <person name="Sorensen T."/>
        </authorList>
    </citation>
    <scope>NUCLEOTIDE SEQUENCE [LARGE SCALE GENOMIC DNA]</scope>
    <source>
        <strain evidence="8 9">CBS 114990</strain>
    </source>
</reference>
<dbReference type="InterPro" id="IPR007219">
    <property type="entry name" value="XnlR_reg_dom"/>
</dbReference>
<evidence type="ECO:0000256" key="3">
    <source>
        <dbReference type="ARBA" id="ARBA00023015"/>
    </source>
</evidence>
<dbReference type="CDD" id="cd00067">
    <property type="entry name" value="GAL4"/>
    <property type="match status" value="1"/>
</dbReference>
<keyword evidence="4" id="KW-0804">Transcription</keyword>
<comment type="caution">
    <text evidence="8">The sequence shown here is derived from an EMBL/GenBank/DDBJ whole genome shotgun (WGS) entry which is preliminary data.</text>
</comment>
<dbReference type="Proteomes" id="UP001433268">
    <property type="component" value="Unassembled WGS sequence"/>
</dbReference>
<organism evidence="8 9">
    <name type="scientific">Apiospora hydei</name>
    <dbReference type="NCBI Taxonomy" id="1337664"/>
    <lineage>
        <taxon>Eukaryota</taxon>
        <taxon>Fungi</taxon>
        <taxon>Dikarya</taxon>
        <taxon>Ascomycota</taxon>
        <taxon>Pezizomycotina</taxon>
        <taxon>Sordariomycetes</taxon>
        <taxon>Xylariomycetidae</taxon>
        <taxon>Amphisphaeriales</taxon>
        <taxon>Apiosporaceae</taxon>
        <taxon>Apiospora</taxon>
    </lineage>
</organism>
<dbReference type="CDD" id="cd12148">
    <property type="entry name" value="fungal_TF_MHR"/>
    <property type="match status" value="1"/>
</dbReference>
<feature type="region of interest" description="Disordered" evidence="6">
    <location>
        <begin position="1"/>
        <end position="62"/>
    </location>
</feature>
<gene>
    <name evidence="8" type="ORF">PG997_002377</name>
</gene>
<feature type="region of interest" description="Disordered" evidence="6">
    <location>
        <begin position="901"/>
        <end position="952"/>
    </location>
</feature>
<proteinExistence type="predicted"/>
<dbReference type="SMART" id="SM00906">
    <property type="entry name" value="Fungal_trans"/>
    <property type="match status" value="1"/>
</dbReference>
<evidence type="ECO:0000256" key="5">
    <source>
        <dbReference type="ARBA" id="ARBA00023242"/>
    </source>
</evidence>
<evidence type="ECO:0000256" key="1">
    <source>
        <dbReference type="ARBA" id="ARBA00004123"/>
    </source>
</evidence>
<dbReference type="PROSITE" id="PS50048">
    <property type="entry name" value="ZN2_CY6_FUNGAL_2"/>
    <property type="match status" value="1"/>
</dbReference>